<evidence type="ECO:0000256" key="3">
    <source>
        <dbReference type="ARBA" id="ARBA00017399"/>
    </source>
</evidence>
<dbReference type="PANTHER" id="PTHR11476">
    <property type="entry name" value="HISTIDYL-TRNA SYNTHETASE"/>
    <property type="match status" value="1"/>
</dbReference>
<dbReference type="NCBIfam" id="TIGR00442">
    <property type="entry name" value="hisS"/>
    <property type="match status" value="1"/>
</dbReference>
<name>A0ABZ0UNW8_9RICK</name>
<keyword evidence="5 14" id="KW-0436">Ligase</keyword>
<dbReference type="InterPro" id="IPR004516">
    <property type="entry name" value="HisRS/HisZ"/>
</dbReference>
<feature type="domain" description="Class II Histidinyl-tRNA synthetase (HisRS)-like catalytic core" evidence="13">
    <location>
        <begin position="22"/>
        <end position="331"/>
    </location>
</feature>
<comment type="catalytic activity">
    <reaction evidence="10">
        <text>tRNA(His) + L-histidine + ATP = L-histidyl-tRNA(His) + AMP + diphosphate + H(+)</text>
        <dbReference type="Rhea" id="RHEA:17313"/>
        <dbReference type="Rhea" id="RHEA-COMP:9665"/>
        <dbReference type="Rhea" id="RHEA-COMP:9689"/>
        <dbReference type="ChEBI" id="CHEBI:15378"/>
        <dbReference type="ChEBI" id="CHEBI:30616"/>
        <dbReference type="ChEBI" id="CHEBI:33019"/>
        <dbReference type="ChEBI" id="CHEBI:57595"/>
        <dbReference type="ChEBI" id="CHEBI:78442"/>
        <dbReference type="ChEBI" id="CHEBI:78527"/>
        <dbReference type="ChEBI" id="CHEBI:456215"/>
        <dbReference type="EC" id="6.1.1.21"/>
    </reaction>
</comment>
<dbReference type="Pfam" id="PF13393">
    <property type="entry name" value="tRNA-synt_His"/>
    <property type="match status" value="1"/>
</dbReference>
<evidence type="ECO:0000256" key="8">
    <source>
        <dbReference type="ARBA" id="ARBA00022917"/>
    </source>
</evidence>
<gene>
    <name evidence="14" type="ORF">Fokcrypt_00346</name>
</gene>
<dbReference type="InterPro" id="IPR045864">
    <property type="entry name" value="aa-tRNA-synth_II/BPL/LPL"/>
</dbReference>
<dbReference type="CDD" id="cd00773">
    <property type="entry name" value="HisRS-like_core"/>
    <property type="match status" value="1"/>
</dbReference>
<evidence type="ECO:0000256" key="5">
    <source>
        <dbReference type="ARBA" id="ARBA00022598"/>
    </source>
</evidence>
<dbReference type="RefSeq" id="WP_323722474.1">
    <property type="nucleotide sequence ID" value="NZ_CP110343.1"/>
</dbReference>
<dbReference type="SUPFAM" id="SSF52954">
    <property type="entry name" value="Class II aaRS ABD-related"/>
    <property type="match status" value="1"/>
</dbReference>
<evidence type="ECO:0000313" key="15">
    <source>
        <dbReference type="Proteomes" id="UP001325140"/>
    </source>
</evidence>
<evidence type="ECO:0000256" key="2">
    <source>
        <dbReference type="ARBA" id="ARBA00012815"/>
    </source>
</evidence>
<dbReference type="InterPro" id="IPR041715">
    <property type="entry name" value="HisRS-like_core"/>
</dbReference>
<dbReference type="PIRSF" id="PIRSF001549">
    <property type="entry name" value="His-tRNA_synth"/>
    <property type="match status" value="1"/>
</dbReference>
<evidence type="ECO:0000313" key="14">
    <source>
        <dbReference type="EMBL" id="WPX97825.1"/>
    </source>
</evidence>
<evidence type="ECO:0000256" key="9">
    <source>
        <dbReference type="ARBA" id="ARBA00023146"/>
    </source>
</evidence>
<keyword evidence="6" id="KW-0547">Nucleotide-binding</keyword>
<sequence length="442" mass="51111">MISHISGYPEIAIKYQNMFCCMIQKMQKELHSYGFESLDTSPVEKLDALLSKSGDNEIYGIQRANDRGSNFSPELGLRFDLTFSFARYVAQHSNDIIFPYKRYQTGYVWRGDRPQNGRYRQFYQFDIDIVNRGNELFWSEVEVVCLLSKCLHILGLDKFTILVNHKDILSGIFESLDIPQEKFLEIARLLDKTDKIKIDTFATLLEENNCNRKQIDKICELVAIDFTKESMEVQTKILEQFTSSKKFHESLEYMRKLIAFTKNLNAFHDNIVLIPRLARGLSYYTGFVCEVVTESDYKLGSICGGGTYSNLISNLGSKQQYGGVGVSIGLYRLFKLLTDTYQEKYENTIMITTQDYSMMVVYMKLANQLRALSLNVFVYTEKQTLSNQLKYASKRKFKFAIIFDKKEHQEGVAILRNMEEGIQSTVKLNELPHIVGRMVENT</sequence>
<evidence type="ECO:0000256" key="7">
    <source>
        <dbReference type="ARBA" id="ARBA00022840"/>
    </source>
</evidence>
<dbReference type="EMBL" id="CP110343">
    <property type="protein sequence ID" value="WPX97825.1"/>
    <property type="molecule type" value="Genomic_DNA"/>
</dbReference>
<dbReference type="EC" id="6.1.1.21" evidence="2 11"/>
<keyword evidence="15" id="KW-1185">Reference proteome</keyword>
<comment type="similarity">
    <text evidence="1">Belongs to the class-II aminoacyl-tRNA synthetase family.</text>
</comment>
<dbReference type="Gene3D" id="3.30.930.10">
    <property type="entry name" value="Bira Bifunctional Protein, Domain 2"/>
    <property type="match status" value="1"/>
</dbReference>
<proteinExistence type="inferred from homology"/>
<accession>A0ABZ0UNW8</accession>
<feature type="domain" description="Anticodon-binding" evidence="12">
    <location>
        <begin position="355"/>
        <end position="435"/>
    </location>
</feature>
<dbReference type="InterPro" id="IPR015807">
    <property type="entry name" value="His-tRNA-ligase"/>
</dbReference>
<keyword evidence="9" id="KW-0030">Aminoacyl-tRNA synthetase</keyword>
<keyword evidence="7" id="KW-0067">ATP-binding</keyword>
<reference evidence="14" key="1">
    <citation type="submission" date="2022-10" db="EMBL/GenBank/DDBJ databases">
        <title>Host association and intracellularity evolved multiple times independently in the Rickettsiales.</title>
        <authorList>
            <person name="Castelli M."/>
            <person name="Nardi T."/>
            <person name="Gammuto L."/>
            <person name="Bellinzona G."/>
            <person name="Sabaneyeva E."/>
            <person name="Potekhin A."/>
            <person name="Serra V."/>
            <person name="Petroni G."/>
            <person name="Sassera D."/>
        </authorList>
    </citation>
    <scope>NUCLEOTIDE SEQUENCE [LARGE SCALE GENOMIC DNA]</scope>
    <source>
        <strain evidence="14">US_Bl 11III1</strain>
    </source>
</reference>
<dbReference type="InterPro" id="IPR036621">
    <property type="entry name" value="Anticodon-bd_dom_sf"/>
</dbReference>
<evidence type="ECO:0000259" key="12">
    <source>
        <dbReference type="Pfam" id="PF03129"/>
    </source>
</evidence>
<evidence type="ECO:0000256" key="4">
    <source>
        <dbReference type="ARBA" id="ARBA00022490"/>
    </source>
</evidence>
<dbReference type="InterPro" id="IPR004154">
    <property type="entry name" value="Anticodon-bd"/>
</dbReference>
<dbReference type="PANTHER" id="PTHR11476:SF7">
    <property type="entry name" value="HISTIDINE--TRNA LIGASE"/>
    <property type="match status" value="1"/>
</dbReference>
<keyword evidence="8" id="KW-0648">Protein biosynthesis</keyword>
<dbReference type="GO" id="GO:0016874">
    <property type="term" value="F:ligase activity"/>
    <property type="evidence" value="ECO:0007669"/>
    <property type="project" value="UniProtKB-KW"/>
</dbReference>
<keyword evidence="4" id="KW-0963">Cytoplasm</keyword>
<dbReference type="SUPFAM" id="SSF55681">
    <property type="entry name" value="Class II aaRS and biotin synthetases"/>
    <property type="match status" value="1"/>
</dbReference>
<dbReference type="Proteomes" id="UP001325140">
    <property type="component" value="Chromosome"/>
</dbReference>
<evidence type="ECO:0000256" key="6">
    <source>
        <dbReference type="ARBA" id="ARBA00022741"/>
    </source>
</evidence>
<evidence type="ECO:0000256" key="1">
    <source>
        <dbReference type="ARBA" id="ARBA00008226"/>
    </source>
</evidence>
<dbReference type="Gene3D" id="3.40.50.800">
    <property type="entry name" value="Anticodon-binding domain"/>
    <property type="match status" value="1"/>
</dbReference>
<evidence type="ECO:0000256" key="10">
    <source>
        <dbReference type="ARBA" id="ARBA00047639"/>
    </source>
</evidence>
<organism evidence="14 15">
    <name type="scientific">Candidatus Fokinia crypta</name>
    <dbReference type="NCBI Taxonomy" id="1920990"/>
    <lineage>
        <taxon>Bacteria</taxon>
        <taxon>Pseudomonadati</taxon>
        <taxon>Pseudomonadota</taxon>
        <taxon>Alphaproteobacteria</taxon>
        <taxon>Rickettsiales</taxon>
        <taxon>Candidatus Midichloriaceae</taxon>
        <taxon>Candidatus Fokinia</taxon>
    </lineage>
</organism>
<protein>
    <recommendedName>
        <fullName evidence="3 11">Histidine--tRNA ligase</fullName>
        <ecNumber evidence="2 11">6.1.1.21</ecNumber>
    </recommendedName>
</protein>
<evidence type="ECO:0000259" key="13">
    <source>
        <dbReference type="Pfam" id="PF13393"/>
    </source>
</evidence>
<evidence type="ECO:0000256" key="11">
    <source>
        <dbReference type="NCBIfam" id="TIGR00442"/>
    </source>
</evidence>
<dbReference type="Pfam" id="PF03129">
    <property type="entry name" value="HGTP_anticodon"/>
    <property type="match status" value="1"/>
</dbReference>